<gene>
    <name evidence="3" type="ORF">Fcan01_17351</name>
</gene>
<dbReference type="Gene3D" id="2.170.140.10">
    <property type="entry name" value="Chitin binding domain"/>
    <property type="match status" value="1"/>
</dbReference>
<dbReference type="SMART" id="SM00494">
    <property type="entry name" value="ChtBD2"/>
    <property type="match status" value="1"/>
</dbReference>
<dbReference type="AlphaFoldDB" id="A0A226DUG7"/>
<feature type="domain" description="Chitin-binding type-2" evidence="2">
    <location>
        <begin position="60"/>
        <end position="119"/>
    </location>
</feature>
<comment type="caution">
    <text evidence="3">The sequence shown here is derived from an EMBL/GenBank/DDBJ whole genome shotgun (WGS) entry which is preliminary data.</text>
</comment>
<feature type="compositionally biased region" description="Low complexity" evidence="1">
    <location>
        <begin position="127"/>
        <end position="200"/>
    </location>
</feature>
<proteinExistence type="predicted"/>
<sequence>MSERFTKSTLQYINIFHLTVIKLPRGKMRHITVSHVAIFLLYCSIRSDCKVLECVGDPQLVDCPPWEEGVPTYHPYPYDCRKFIECTNGDAVVQCCAPGTVWDQDLLVCNHEGVTPCVIVTTTLVPGTTTPTTTTPTTTTPTTTTPTTTTPTTTTPTTTTPTTTTPTTTTPTTTTPTTTTPTTTTPTTTTPTTTRPTTSTQRPPIEDGMIFRLISYVSPLAVEVYNASLANAAKIHAYPAARDCSRLAQVWKLGIIGGNYTFHSALGGTNQWGHSMHRCFPNHNRPCLWDDLQGSPYWQLTSVPGTRYYTVANVSFNELDNTISYTRVANDGGGIDLLMYPRNMSDIEQMWELRRC</sequence>
<dbReference type="PROSITE" id="PS50940">
    <property type="entry name" value="CHIT_BIND_II"/>
    <property type="match status" value="1"/>
</dbReference>
<reference evidence="3 4" key="1">
    <citation type="submission" date="2015-12" db="EMBL/GenBank/DDBJ databases">
        <title>The genome of Folsomia candida.</title>
        <authorList>
            <person name="Faddeeva A."/>
            <person name="Derks M.F."/>
            <person name="Anvar Y."/>
            <person name="Smit S."/>
            <person name="Van Straalen N."/>
            <person name="Roelofs D."/>
        </authorList>
    </citation>
    <scope>NUCLEOTIDE SEQUENCE [LARGE SCALE GENOMIC DNA]</scope>
    <source>
        <strain evidence="3 4">VU population</strain>
        <tissue evidence="3">Whole body</tissue>
    </source>
</reference>
<dbReference type="Proteomes" id="UP000198287">
    <property type="component" value="Unassembled WGS sequence"/>
</dbReference>
<name>A0A226DUG7_FOLCA</name>
<organism evidence="3 4">
    <name type="scientific">Folsomia candida</name>
    <name type="common">Springtail</name>
    <dbReference type="NCBI Taxonomy" id="158441"/>
    <lineage>
        <taxon>Eukaryota</taxon>
        <taxon>Metazoa</taxon>
        <taxon>Ecdysozoa</taxon>
        <taxon>Arthropoda</taxon>
        <taxon>Hexapoda</taxon>
        <taxon>Collembola</taxon>
        <taxon>Entomobryomorpha</taxon>
        <taxon>Isotomoidea</taxon>
        <taxon>Isotomidae</taxon>
        <taxon>Proisotominae</taxon>
        <taxon>Folsomia</taxon>
    </lineage>
</organism>
<dbReference type="SUPFAM" id="SSF50370">
    <property type="entry name" value="Ricin B-like lectins"/>
    <property type="match status" value="1"/>
</dbReference>
<evidence type="ECO:0000313" key="3">
    <source>
        <dbReference type="EMBL" id="OXA48337.1"/>
    </source>
</evidence>
<dbReference type="InterPro" id="IPR035992">
    <property type="entry name" value="Ricin_B-like_lectins"/>
</dbReference>
<feature type="region of interest" description="Disordered" evidence="1">
    <location>
        <begin position="127"/>
        <end position="204"/>
    </location>
</feature>
<dbReference type="STRING" id="158441.A0A226DUG7"/>
<evidence type="ECO:0000259" key="2">
    <source>
        <dbReference type="PROSITE" id="PS50940"/>
    </source>
</evidence>
<dbReference type="OrthoDB" id="6020543at2759"/>
<dbReference type="PANTHER" id="PTHR21523">
    <property type="match status" value="1"/>
</dbReference>
<dbReference type="Pfam" id="PF01607">
    <property type="entry name" value="CBM_14"/>
    <property type="match status" value="1"/>
</dbReference>
<protein>
    <recommendedName>
        <fullName evidence="2">Chitin-binding type-2 domain-containing protein</fullName>
    </recommendedName>
</protein>
<evidence type="ECO:0000313" key="4">
    <source>
        <dbReference type="Proteomes" id="UP000198287"/>
    </source>
</evidence>
<keyword evidence="4" id="KW-1185">Reference proteome</keyword>
<accession>A0A226DUG7</accession>
<dbReference type="GO" id="GO:0008061">
    <property type="term" value="F:chitin binding"/>
    <property type="evidence" value="ECO:0007669"/>
    <property type="project" value="InterPro"/>
</dbReference>
<dbReference type="GO" id="GO:0005576">
    <property type="term" value="C:extracellular region"/>
    <property type="evidence" value="ECO:0007669"/>
    <property type="project" value="InterPro"/>
</dbReference>
<dbReference type="InterPro" id="IPR002557">
    <property type="entry name" value="Chitin-bd_dom"/>
</dbReference>
<dbReference type="EMBL" id="LNIX01000012">
    <property type="protein sequence ID" value="OXA48337.1"/>
    <property type="molecule type" value="Genomic_DNA"/>
</dbReference>
<dbReference type="SUPFAM" id="SSF57625">
    <property type="entry name" value="Invertebrate chitin-binding proteins"/>
    <property type="match status" value="1"/>
</dbReference>
<evidence type="ECO:0000256" key="1">
    <source>
        <dbReference type="SAM" id="MobiDB-lite"/>
    </source>
</evidence>
<dbReference type="PANTHER" id="PTHR21523:SF47">
    <property type="entry name" value="SALIVARY GLUE PROTEIN SGS-3"/>
    <property type="match status" value="1"/>
</dbReference>
<dbReference type="InterPro" id="IPR036508">
    <property type="entry name" value="Chitin-bd_dom_sf"/>
</dbReference>